<proteinExistence type="predicted"/>
<evidence type="ECO:0000313" key="2">
    <source>
        <dbReference type="EMBL" id="TKA72389.1"/>
    </source>
</evidence>
<keyword evidence="3" id="KW-1185">Reference proteome</keyword>
<dbReference type="STRING" id="331657.A0A4V5NFU3"/>
<evidence type="ECO:0000313" key="3">
    <source>
        <dbReference type="Proteomes" id="UP000308768"/>
    </source>
</evidence>
<reference evidence="2 3" key="1">
    <citation type="submission" date="2017-03" db="EMBL/GenBank/DDBJ databases">
        <title>Genomes of endolithic fungi from Antarctica.</title>
        <authorList>
            <person name="Coleine C."/>
            <person name="Masonjones S."/>
            <person name="Stajich J.E."/>
        </authorList>
    </citation>
    <scope>NUCLEOTIDE SEQUENCE [LARGE SCALE GENOMIC DNA]</scope>
    <source>
        <strain evidence="2 3">CCFEE 5187</strain>
    </source>
</reference>
<protein>
    <submittedName>
        <fullName evidence="2">Uncharacterized protein</fullName>
    </submittedName>
</protein>
<feature type="region of interest" description="Disordered" evidence="1">
    <location>
        <begin position="101"/>
        <end position="158"/>
    </location>
</feature>
<evidence type="ECO:0000256" key="1">
    <source>
        <dbReference type="SAM" id="MobiDB-lite"/>
    </source>
</evidence>
<dbReference type="Proteomes" id="UP000308768">
    <property type="component" value="Unassembled WGS sequence"/>
</dbReference>
<accession>A0A4V5NFU3</accession>
<organism evidence="2 3">
    <name type="scientific">Cryomyces minteri</name>
    <dbReference type="NCBI Taxonomy" id="331657"/>
    <lineage>
        <taxon>Eukaryota</taxon>
        <taxon>Fungi</taxon>
        <taxon>Dikarya</taxon>
        <taxon>Ascomycota</taxon>
        <taxon>Pezizomycotina</taxon>
        <taxon>Dothideomycetes</taxon>
        <taxon>Dothideomycetes incertae sedis</taxon>
        <taxon>Cryomyces</taxon>
    </lineage>
</organism>
<dbReference type="OrthoDB" id="9977870at2759"/>
<dbReference type="AlphaFoldDB" id="A0A4V5NFU3"/>
<sequence length="202" mass="21541">MRNPVRGYQEEIDRRRAQERADEQLARRLQTVALGDGRDADYNGGYGDVWGIGNGADHFMNDNFVQNAANLVTAAYGQARVAAARAMGYEDGGDVAALRRGERRRAPGPRPVIERQEDPGPRPVIERQEDPGLPPNAFGDESVVGARGGGGGGEGVGDARAAAASALAGLALGQARNVGERVGTWLRYVEPDPADRQHDLVT</sequence>
<comment type="caution">
    <text evidence="2">The sequence shown here is derived from an EMBL/GenBank/DDBJ whole genome shotgun (WGS) entry which is preliminary data.</text>
</comment>
<feature type="compositionally biased region" description="Basic and acidic residues" evidence="1">
    <location>
        <begin position="112"/>
        <end position="130"/>
    </location>
</feature>
<gene>
    <name evidence="2" type="ORF">B0A49_03426</name>
</gene>
<name>A0A4V5NFU3_9PEZI</name>
<dbReference type="EMBL" id="NAJN01000502">
    <property type="protein sequence ID" value="TKA72389.1"/>
    <property type="molecule type" value="Genomic_DNA"/>
</dbReference>
<feature type="compositionally biased region" description="Gly residues" evidence="1">
    <location>
        <begin position="146"/>
        <end position="156"/>
    </location>
</feature>